<comment type="caution">
    <text evidence="2">The sequence shown here is derived from an EMBL/GenBank/DDBJ whole genome shotgun (WGS) entry which is preliminary data.</text>
</comment>
<accession>A0ABV5G4H1</accession>
<proteinExistence type="predicted"/>
<sequence>MKSCMLCAPSSLGDRRAIGPAGITFSTLDPKVSERQPRSPPSAHSERTIRRRPQKKS</sequence>
<name>A0ABV5G4H1_9MICC</name>
<protein>
    <submittedName>
        <fullName evidence="2">Uncharacterized protein</fullName>
    </submittedName>
</protein>
<evidence type="ECO:0000313" key="2">
    <source>
        <dbReference type="EMBL" id="MFB9073835.1"/>
    </source>
</evidence>
<reference evidence="2 3" key="1">
    <citation type="submission" date="2024-09" db="EMBL/GenBank/DDBJ databases">
        <authorList>
            <person name="Sun Q."/>
            <person name="Mori K."/>
        </authorList>
    </citation>
    <scope>NUCLEOTIDE SEQUENCE [LARGE SCALE GENOMIC DNA]</scope>
    <source>
        <strain evidence="2 3">CCM 7609</strain>
    </source>
</reference>
<keyword evidence="3" id="KW-1185">Reference proteome</keyword>
<gene>
    <name evidence="2" type="ORF">ACFFX0_22585</name>
</gene>
<evidence type="ECO:0000313" key="3">
    <source>
        <dbReference type="Proteomes" id="UP001589575"/>
    </source>
</evidence>
<dbReference type="EMBL" id="JBHMFI010000001">
    <property type="protein sequence ID" value="MFB9073835.1"/>
    <property type="molecule type" value="Genomic_DNA"/>
</dbReference>
<feature type="region of interest" description="Disordered" evidence="1">
    <location>
        <begin position="1"/>
        <end position="57"/>
    </location>
</feature>
<organism evidence="2 3">
    <name type="scientific">Citricoccus parietis</name>
    <dbReference type="NCBI Taxonomy" id="592307"/>
    <lineage>
        <taxon>Bacteria</taxon>
        <taxon>Bacillati</taxon>
        <taxon>Actinomycetota</taxon>
        <taxon>Actinomycetes</taxon>
        <taxon>Micrococcales</taxon>
        <taxon>Micrococcaceae</taxon>
        <taxon>Citricoccus</taxon>
    </lineage>
</organism>
<dbReference type="Proteomes" id="UP001589575">
    <property type="component" value="Unassembled WGS sequence"/>
</dbReference>
<evidence type="ECO:0000256" key="1">
    <source>
        <dbReference type="SAM" id="MobiDB-lite"/>
    </source>
</evidence>